<dbReference type="GO" id="GO:0006508">
    <property type="term" value="P:proteolysis"/>
    <property type="evidence" value="ECO:0007669"/>
    <property type="project" value="InterPro"/>
</dbReference>
<dbReference type="InterPro" id="IPR001375">
    <property type="entry name" value="Peptidase_S9_cat"/>
</dbReference>
<dbReference type="Pfam" id="PF07676">
    <property type="entry name" value="PD40"/>
    <property type="match status" value="2"/>
</dbReference>
<keyword evidence="2" id="KW-0720">Serine protease</keyword>
<dbReference type="InterPro" id="IPR029058">
    <property type="entry name" value="AB_hydrolase_fold"/>
</dbReference>
<dbReference type="Pfam" id="PF00326">
    <property type="entry name" value="Peptidase_S9"/>
    <property type="match status" value="1"/>
</dbReference>
<accession>A0A1G9VZQ0</accession>
<name>A0A1G9VZQ0_ALLAB</name>
<dbReference type="PANTHER" id="PTHR42776">
    <property type="entry name" value="SERINE PEPTIDASE S9 FAMILY MEMBER"/>
    <property type="match status" value="1"/>
</dbReference>
<dbReference type="GO" id="GO:0004177">
    <property type="term" value="F:aminopeptidase activity"/>
    <property type="evidence" value="ECO:0007669"/>
    <property type="project" value="UniProtKB-KW"/>
</dbReference>
<evidence type="ECO:0000313" key="5">
    <source>
        <dbReference type="Proteomes" id="UP000183376"/>
    </source>
</evidence>
<dbReference type="EMBL" id="LT629701">
    <property type="protein sequence ID" value="SDM77779.1"/>
    <property type="molecule type" value="Genomic_DNA"/>
</dbReference>
<evidence type="ECO:0000259" key="3">
    <source>
        <dbReference type="Pfam" id="PF00326"/>
    </source>
</evidence>
<reference evidence="4 5" key="1">
    <citation type="submission" date="2016-10" db="EMBL/GenBank/DDBJ databases">
        <authorList>
            <person name="de Groot N.N."/>
        </authorList>
    </citation>
    <scope>NUCLEOTIDE SEQUENCE [LARGE SCALE GENOMIC DNA]</scope>
    <source>
        <strain evidence="4 5">DSM 44149</strain>
    </source>
</reference>
<organism evidence="4 5">
    <name type="scientific">Allokutzneria albata</name>
    <name type="common">Kibdelosporangium albatum</name>
    <dbReference type="NCBI Taxonomy" id="211114"/>
    <lineage>
        <taxon>Bacteria</taxon>
        <taxon>Bacillati</taxon>
        <taxon>Actinomycetota</taxon>
        <taxon>Actinomycetes</taxon>
        <taxon>Pseudonocardiales</taxon>
        <taxon>Pseudonocardiaceae</taxon>
        <taxon>Allokutzneria</taxon>
    </lineage>
</organism>
<dbReference type="AlphaFoldDB" id="A0A1G9VZQ0"/>
<dbReference type="OrthoDB" id="3325701at2"/>
<evidence type="ECO:0000256" key="1">
    <source>
        <dbReference type="ARBA" id="ARBA00022801"/>
    </source>
</evidence>
<keyword evidence="5" id="KW-1185">Reference proteome</keyword>
<proteinExistence type="predicted"/>
<feature type="domain" description="Peptidase S9 prolyl oligopeptidase catalytic" evidence="3">
    <location>
        <begin position="437"/>
        <end position="645"/>
    </location>
</feature>
<dbReference type="SUPFAM" id="SSF53474">
    <property type="entry name" value="alpha/beta-Hydrolases"/>
    <property type="match status" value="1"/>
</dbReference>
<dbReference type="GO" id="GO:0004252">
    <property type="term" value="F:serine-type endopeptidase activity"/>
    <property type="evidence" value="ECO:0007669"/>
    <property type="project" value="TreeGrafter"/>
</dbReference>
<dbReference type="eggNOG" id="COG0823">
    <property type="taxonomic scope" value="Bacteria"/>
</dbReference>
<dbReference type="STRING" id="211114.SAMN04489726_3324"/>
<sequence length="645" mass="69802">MRPDDLALLHTPGTVALHGDLLLTDVARPDLTANAYRSALWRVPLTDTPESPRRLTFGTRDSAPRISPDGEWVAFLRVAEEGGKPQLHVMPTSGGEARAVTALPLGTEAAVWAPDSRRIAFVARIPEEGRYGTEEGVTAAKEAPRRFTGFQYRFDNIGFISDRRPRLFVVDALDFDAEPVQLTDGTTRVSSPAWTPDGTHLLVVSDRDLDVWDTLHEDLYAIPADGSGALTLAVRSNGAVEHPVVLPDGDVLYYGAEFEGIHAVARNSGLFRAPLRIGGEPTTGTRLTDTETVDCESGSGAPVPVPGGVLVVVRVRGANELRLVPDGAENAVLDELKPVLGERGVVNAFTADGSRIAAVVSTVDSPGEVVTLETENPLVRTDFAAELRATGVRETIEITGTAPDGYPVHGWLVLPEGEGPHPVLLNVHGGPFRYYGWGFFDEAQVYAEAGYAVVLPNPRGSAGYGEKHGRAIIGAMGTVDADDVLALLDAALERPDCDADRVGVMGGSYGGFMTSWLAAHHGERFKAAWSERAVNAWDSFTGSSDIGWYFAEAYCGADLEAQRQQSPLYHADKVTIPFAVVHSEEDWRCPIEQAQRQFVALRRNGVAAEFLLFPGEGHELSRSGLPLHRKQRFDAVLEWWSRHLG</sequence>
<dbReference type="RefSeq" id="WP_030431497.1">
    <property type="nucleotide sequence ID" value="NZ_JOEF01000019.1"/>
</dbReference>
<dbReference type="Proteomes" id="UP000183376">
    <property type="component" value="Chromosome I"/>
</dbReference>
<dbReference type="InterPro" id="IPR011659">
    <property type="entry name" value="WD40"/>
</dbReference>
<keyword evidence="4" id="KW-0645">Protease</keyword>
<protein>
    <submittedName>
        <fullName evidence="4">Dipeptidyl aminopeptidase/acylaminoacyl peptidase</fullName>
    </submittedName>
</protein>
<dbReference type="PANTHER" id="PTHR42776:SF27">
    <property type="entry name" value="DIPEPTIDYL PEPTIDASE FAMILY MEMBER 6"/>
    <property type="match status" value="1"/>
</dbReference>
<keyword evidence="4" id="KW-0031">Aminopeptidase</keyword>
<dbReference type="eggNOG" id="COG1506">
    <property type="taxonomic scope" value="Bacteria"/>
</dbReference>
<dbReference type="InterPro" id="IPR011042">
    <property type="entry name" value="6-blade_b-propeller_TolB-like"/>
</dbReference>
<gene>
    <name evidence="4" type="ORF">SAMN04489726_3324</name>
</gene>
<dbReference type="Gene3D" id="3.40.50.1820">
    <property type="entry name" value="alpha/beta hydrolase"/>
    <property type="match status" value="1"/>
</dbReference>
<dbReference type="Gene3D" id="2.120.10.30">
    <property type="entry name" value="TolB, C-terminal domain"/>
    <property type="match status" value="2"/>
</dbReference>
<evidence type="ECO:0000313" key="4">
    <source>
        <dbReference type="EMBL" id="SDM77779.1"/>
    </source>
</evidence>
<dbReference type="SUPFAM" id="SSF82171">
    <property type="entry name" value="DPP6 N-terminal domain-like"/>
    <property type="match status" value="1"/>
</dbReference>
<keyword evidence="1" id="KW-0378">Hydrolase</keyword>
<evidence type="ECO:0000256" key="2">
    <source>
        <dbReference type="ARBA" id="ARBA00022825"/>
    </source>
</evidence>